<dbReference type="EMBL" id="AAIBIC010000081">
    <property type="protein sequence ID" value="ECC3917572.1"/>
    <property type="molecule type" value="Genomic_DNA"/>
</dbReference>
<evidence type="ECO:0000313" key="9">
    <source>
        <dbReference type="EMBL" id="HAB4467407.1"/>
    </source>
</evidence>
<evidence type="ECO:0000313" key="13">
    <source>
        <dbReference type="EMBL" id="QXN84364.1"/>
    </source>
</evidence>
<dbReference type="AlphaFoldDB" id="A0A2I5HCM3"/>
<evidence type="ECO:0000313" key="15">
    <source>
        <dbReference type="Proteomes" id="UP000230639"/>
    </source>
</evidence>
<feature type="region of interest" description="Disordered" evidence="1">
    <location>
        <begin position="143"/>
        <end position="166"/>
    </location>
</feature>
<evidence type="ECO:0008006" key="17">
    <source>
        <dbReference type="Google" id="ProtNLM"/>
    </source>
</evidence>
<evidence type="ECO:0000313" key="5">
    <source>
        <dbReference type="EMBL" id="ECC3917572.1"/>
    </source>
</evidence>
<name>A0A2I5HCM3_SALDZ</name>
<dbReference type="EMBL" id="DAAGOZ010000001">
    <property type="protein sequence ID" value="HAB3962716.1"/>
    <property type="molecule type" value="Genomic_DNA"/>
</dbReference>
<dbReference type="EMBL" id="DAARAS010000176">
    <property type="protein sequence ID" value="HAE1651198.1"/>
    <property type="molecule type" value="Genomic_DNA"/>
</dbReference>
<evidence type="ECO:0000313" key="14">
    <source>
        <dbReference type="EMBL" id="SUG53990.1"/>
    </source>
</evidence>
<reference evidence="8" key="2">
    <citation type="journal article" date="2018" name="Genome Biol.">
        <title>SKESA: strategic k-mer extension for scrupulous assemblies.</title>
        <authorList>
            <person name="Souvorov A."/>
            <person name="Agarwala R."/>
            <person name="Lipman D.J."/>
        </authorList>
    </citation>
    <scope>NUCLEOTIDE SEQUENCE</scope>
    <source>
        <strain evidence="11">11-1391</strain>
        <strain evidence="8">Salmonella enterica</strain>
    </source>
</reference>
<dbReference type="EMBL" id="DAAHJH010000010">
    <property type="protein sequence ID" value="HAB6339732.1"/>
    <property type="molecule type" value="Genomic_DNA"/>
</dbReference>
<protein>
    <recommendedName>
        <fullName evidence="17">Lipoprotein</fullName>
    </recommendedName>
</protein>
<dbReference type="PROSITE" id="PS51257">
    <property type="entry name" value="PROKAR_LIPOPROTEIN"/>
    <property type="match status" value="1"/>
</dbReference>
<accession>A0A2I5HCM3</accession>
<reference evidence="13" key="8">
    <citation type="submission" date="2021-07" db="EMBL/GenBank/DDBJ databases">
        <title>Whole-Genome Sequences of non-enterica strains of Salmonella enterica isolated from poultry houses.</title>
        <authorList>
            <person name="Lamas A."/>
            <person name="Regal P."/>
            <person name="Miranda J.M."/>
            <person name="Vazquez B."/>
            <person name="Cepeda A."/>
            <person name="Franco C.M."/>
        </authorList>
    </citation>
    <scope>NUCLEOTIDE SEQUENCE</scope>
    <source>
        <strain evidence="13">LHICA_D1</strain>
    </source>
</reference>
<sequence length="166" mass="17975">MKKMVLLLVLCTTSVACLAAGSDWSDFIKRVERADPQTIQSLPESVNKIGDSLNGDRATELATAASFALLKDPVSVLNATAEIGKSQDELIQRFDSMMICSLPMMNGYTRAAIEKYYAQAVTVLQNAGKPAIECLNNMRDTMDELRADGPDGKGDDEKLNTLPDVG</sequence>
<evidence type="ECO:0000313" key="8">
    <source>
        <dbReference type="EMBL" id="HAB3962716.1"/>
    </source>
</evidence>
<dbReference type="EMBL" id="CP078142">
    <property type="protein sequence ID" value="QXN84364.1"/>
    <property type="molecule type" value="Genomic_DNA"/>
</dbReference>
<dbReference type="EMBL" id="UGXH01000003">
    <property type="protein sequence ID" value="SUG53990.1"/>
    <property type="molecule type" value="Genomic_DNA"/>
</dbReference>
<dbReference type="RefSeq" id="WP_053528705.1">
    <property type="nucleotide sequence ID" value="NZ_CP011288.1"/>
</dbReference>
<reference evidence="4" key="5">
    <citation type="submission" date="2018-07" db="EMBL/GenBank/DDBJ databases">
        <authorList>
            <consortium name="GenomeTrakr network: Whole genome sequencing for foodborne pathogen traceback"/>
        </authorList>
    </citation>
    <scope>NUCLEOTIDE SEQUENCE</scope>
    <source>
        <strain evidence="4">CFSAN008697</strain>
    </source>
</reference>
<reference evidence="14 16" key="4">
    <citation type="submission" date="2018-06" db="EMBL/GenBank/DDBJ databases">
        <authorList>
            <consortium name="Pathogen Informatics"/>
            <person name="Doyle S."/>
        </authorList>
    </citation>
    <scope>NUCLEOTIDE SEQUENCE [LARGE SCALE GENOMIC DNA]</scope>
    <source>
        <strain evidence="14 16">NCTC10060</strain>
    </source>
</reference>
<dbReference type="EMBL" id="DAAGTH010000070">
    <property type="protein sequence ID" value="HAB4467407.1"/>
    <property type="molecule type" value="Genomic_DNA"/>
</dbReference>
<dbReference type="Proteomes" id="UP000839781">
    <property type="component" value="Unassembled WGS sequence"/>
</dbReference>
<dbReference type="EMBL" id="AAMIRF010000001">
    <property type="protein sequence ID" value="EDH7454140.1"/>
    <property type="molecule type" value="Genomic_DNA"/>
</dbReference>
<evidence type="ECO:0000313" key="16">
    <source>
        <dbReference type="Proteomes" id="UP000254633"/>
    </source>
</evidence>
<keyword evidence="2" id="KW-0732">Signal</keyword>
<evidence type="ECO:0000256" key="1">
    <source>
        <dbReference type="SAM" id="MobiDB-lite"/>
    </source>
</evidence>
<dbReference type="EMBL" id="CP023345">
    <property type="protein sequence ID" value="ATW53293.1"/>
    <property type="molecule type" value="Genomic_DNA"/>
</dbReference>
<organism evidence="3 15">
    <name type="scientific">Salmonella diarizonae</name>
    <dbReference type="NCBI Taxonomy" id="59204"/>
    <lineage>
        <taxon>Bacteria</taxon>
        <taxon>Pseudomonadati</taxon>
        <taxon>Pseudomonadota</taxon>
        <taxon>Gammaproteobacteria</taxon>
        <taxon>Enterobacterales</taxon>
        <taxon>Enterobacteriaceae</taxon>
        <taxon>Salmonella</taxon>
    </lineage>
</organism>
<evidence type="ECO:0000256" key="2">
    <source>
        <dbReference type="SAM" id="SignalP"/>
    </source>
</evidence>
<reference evidence="7" key="6">
    <citation type="submission" date="2018-07" db="EMBL/GenBank/DDBJ databases">
        <authorList>
            <consortium name="PulseNet: The National Subtyping Network for Foodborne Disease Surveillance"/>
            <person name="Tarr C.L."/>
            <person name="Trees E."/>
            <person name="Katz L.S."/>
            <person name="Carleton-Romer H.A."/>
            <person name="Stroika S."/>
            <person name="Kucerova Z."/>
            <person name="Roache K.F."/>
            <person name="Sabol A.L."/>
            <person name="Besser J."/>
            <person name="Gerner-Smidt P."/>
        </authorList>
    </citation>
    <scope>NUCLEOTIDE SEQUENCE</scope>
    <source>
        <strain evidence="7">PNUSAS008615</strain>
    </source>
</reference>
<evidence type="ECO:0000313" key="10">
    <source>
        <dbReference type="EMBL" id="HAB6339732.1"/>
    </source>
</evidence>
<reference evidence="6" key="3">
    <citation type="submission" date="2018-05" db="EMBL/GenBank/DDBJ databases">
        <authorList>
            <person name="Ashton P.M."/>
            <person name="Dallman T."/>
            <person name="Nair S."/>
            <person name="De Pinna E."/>
            <person name="Peters T."/>
            <person name="Grant K."/>
        </authorList>
    </citation>
    <scope>NUCLEOTIDE SEQUENCE [LARGE SCALE GENOMIC DNA]</scope>
    <source>
        <strain evidence="5">294779</strain>
        <strain evidence="6">474878</strain>
    </source>
</reference>
<evidence type="ECO:0000313" key="6">
    <source>
        <dbReference type="EMBL" id="ECJ4379662.1"/>
    </source>
</evidence>
<gene>
    <name evidence="7" type="ORF">B4V94_01335</name>
    <name evidence="3" type="ORF">CNQ75_01355</name>
    <name evidence="5" type="ORF">CTQ69_27285</name>
    <name evidence="6" type="ORF">DLB95_21120</name>
    <name evidence="11" type="ORF">G0D47_14725</name>
    <name evidence="12" type="ORF">G2974_23205</name>
    <name evidence="10" type="ORF">GB480_12475</name>
    <name evidence="8" type="ORF">GBX62_01305</name>
    <name evidence="9" type="ORF">GBZ04_22695</name>
    <name evidence="13" type="ORF">JMJ85_04095</name>
    <name evidence="14" type="ORF">NCTC10060_01062</name>
    <name evidence="4" type="ORF">PG27_11435</name>
</gene>
<evidence type="ECO:0000313" key="3">
    <source>
        <dbReference type="EMBL" id="ATW53293.1"/>
    </source>
</evidence>
<feature type="chain" id="PRO_5036040884" description="Lipoprotein" evidence="2">
    <location>
        <begin position="20"/>
        <end position="166"/>
    </location>
</feature>
<proteinExistence type="predicted"/>
<reference evidence="8" key="7">
    <citation type="submission" date="2019-10" db="EMBL/GenBank/DDBJ databases">
        <authorList>
            <consortium name="NCBI Pathogen Detection Project"/>
        </authorList>
    </citation>
    <scope>NUCLEOTIDE SEQUENCE</scope>
    <source>
        <strain evidence="11">11-1391</strain>
        <strain evidence="8">Salmonella enterica</strain>
    </source>
</reference>
<dbReference type="EMBL" id="AAGLNK010000010">
    <property type="protein sequence ID" value="EBP3693847.1"/>
    <property type="molecule type" value="Genomic_DNA"/>
</dbReference>
<reference evidence="3 15" key="1">
    <citation type="submission" date="2017-09" db="EMBL/GenBank/DDBJ databases">
        <title>Complete genome of Salmonella enterica subsp. diarizonae isolated from stool of a patient with bacterial enteropathy.</title>
        <authorList>
            <person name="Zhou J."/>
            <person name="Chen Q."/>
            <person name="Guo L."/>
            <person name="Fan J."/>
        </authorList>
    </citation>
    <scope>NUCLEOTIDE SEQUENCE [LARGE SCALE GENOMIC DNA]</scope>
    <source>
        <strain evidence="3 15">HZS154</strain>
    </source>
</reference>
<evidence type="ECO:0000313" key="12">
    <source>
        <dbReference type="EMBL" id="HAE1651198.1"/>
    </source>
</evidence>
<dbReference type="EMBL" id="AAIYJF010000021">
    <property type="protein sequence ID" value="ECJ4379662.1"/>
    <property type="molecule type" value="Genomic_DNA"/>
</dbReference>
<feature type="compositionally biased region" description="Basic and acidic residues" evidence="1">
    <location>
        <begin position="143"/>
        <end position="159"/>
    </location>
</feature>
<dbReference type="Proteomes" id="UP000839735">
    <property type="component" value="Unassembled WGS sequence"/>
</dbReference>
<feature type="signal peptide" evidence="2">
    <location>
        <begin position="1"/>
        <end position="19"/>
    </location>
</feature>
<evidence type="ECO:0000313" key="4">
    <source>
        <dbReference type="EMBL" id="EBP3693847.1"/>
    </source>
</evidence>
<evidence type="ECO:0000313" key="11">
    <source>
        <dbReference type="EMBL" id="HAC6765903.1"/>
    </source>
</evidence>
<dbReference type="Proteomes" id="UP000254633">
    <property type="component" value="Unassembled WGS sequence"/>
</dbReference>
<dbReference type="STRING" id="59204.UQ49_19130"/>
<dbReference type="Proteomes" id="UP000230639">
    <property type="component" value="Chromosome"/>
</dbReference>
<dbReference type="EMBL" id="DAAMII010000016">
    <property type="protein sequence ID" value="HAC6765903.1"/>
    <property type="molecule type" value="Genomic_DNA"/>
</dbReference>
<evidence type="ECO:0000313" key="7">
    <source>
        <dbReference type="EMBL" id="EDH7454140.1"/>
    </source>
</evidence>